<proteinExistence type="predicted"/>
<sequence length="68" mass="7258">MHDSLDENTDTDEDVPCAANHGVARGAGASLDRELDEVRRVMAAPVPDASPAELRQALGQAQVSFNRL</sequence>
<reference evidence="3" key="2">
    <citation type="submission" date="2015-01" db="EMBL/GenBank/DDBJ databases">
        <title>Evolutionary Origins and Diversification of the Mycorrhizal Mutualists.</title>
        <authorList>
            <consortium name="DOE Joint Genome Institute"/>
            <consortium name="Mycorrhizal Genomics Consortium"/>
            <person name="Kohler A."/>
            <person name="Kuo A."/>
            <person name="Nagy L.G."/>
            <person name="Floudas D."/>
            <person name="Copeland A."/>
            <person name="Barry K.W."/>
            <person name="Cichocki N."/>
            <person name="Veneault-Fourrey C."/>
            <person name="LaButti K."/>
            <person name="Lindquist E.A."/>
            <person name="Lipzen A."/>
            <person name="Lundell T."/>
            <person name="Morin E."/>
            <person name="Murat C."/>
            <person name="Riley R."/>
            <person name="Ohm R."/>
            <person name="Sun H."/>
            <person name="Tunlid A."/>
            <person name="Henrissat B."/>
            <person name="Grigoriev I.V."/>
            <person name="Hibbett D.S."/>
            <person name="Martin F."/>
        </authorList>
    </citation>
    <scope>NUCLEOTIDE SEQUENCE [LARGE SCALE GENOMIC DNA]</scope>
    <source>
        <strain evidence="3">Marx 270</strain>
    </source>
</reference>
<evidence type="ECO:0000313" key="2">
    <source>
        <dbReference type="EMBL" id="KIN93812.1"/>
    </source>
</evidence>
<dbReference type="Proteomes" id="UP000054217">
    <property type="component" value="Unassembled WGS sequence"/>
</dbReference>
<feature type="region of interest" description="Disordered" evidence="1">
    <location>
        <begin position="1"/>
        <end position="30"/>
    </location>
</feature>
<accession>A0A0C3I9P2</accession>
<reference evidence="2 3" key="1">
    <citation type="submission" date="2014-04" db="EMBL/GenBank/DDBJ databases">
        <authorList>
            <consortium name="DOE Joint Genome Institute"/>
            <person name="Kuo A."/>
            <person name="Kohler A."/>
            <person name="Costa M.D."/>
            <person name="Nagy L.G."/>
            <person name="Floudas D."/>
            <person name="Copeland A."/>
            <person name="Barry K.W."/>
            <person name="Cichocki N."/>
            <person name="Veneault-Fourrey C."/>
            <person name="LaButti K."/>
            <person name="Lindquist E.A."/>
            <person name="Lipzen A."/>
            <person name="Lundell T."/>
            <person name="Morin E."/>
            <person name="Murat C."/>
            <person name="Sun H."/>
            <person name="Tunlid A."/>
            <person name="Henrissat B."/>
            <person name="Grigoriev I.V."/>
            <person name="Hibbett D.S."/>
            <person name="Martin F."/>
            <person name="Nordberg H.P."/>
            <person name="Cantor M.N."/>
            <person name="Hua S.X."/>
        </authorList>
    </citation>
    <scope>NUCLEOTIDE SEQUENCE [LARGE SCALE GENOMIC DNA]</scope>
    <source>
        <strain evidence="2 3">Marx 270</strain>
    </source>
</reference>
<name>A0A0C3I9P2_PISTI</name>
<protein>
    <submittedName>
        <fullName evidence="2">Uncharacterized protein</fullName>
    </submittedName>
</protein>
<gene>
    <name evidence="2" type="ORF">M404DRAFT_35707</name>
</gene>
<dbReference type="AlphaFoldDB" id="A0A0C3I9P2"/>
<evidence type="ECO:0000256" key="1">
    <source>
        <dbReference type="SAM" id="MobiDB-lite"/>
    </source>
</evidence>
<dbReference type="EMBL" id="KN832133">
    <property type="protein sequence ID" value="KIN93812.1"/>
    <property type="molecule type" value="Genomic_DNA"/>
</dbReference>
<dbReference type="HOGENOM" id="CLU_2794952_0_0_1"/>
<dbReference type="InParanoid" id="A0A0C3I9P2"/>
<organism evidence="2 3">
    <name type="scientific">Pisolithus tinctorius Marx 270</name>
    <dbReference type="NCBI Taxonomy" id="870435"/>
    <lineage>
        <taxon>Eukaryota</taxon>
        <taxon>Fungi</taxon>
        <taxon>Dikarya</taxon>
        <taxon>Basidiomycota</taxon>
        <taxon>Agaricomycotina</taxon>
        <taxon>Agaricomycetes</taxon>
        <taxon>Agaricomycetidae</taxon>
        <taxon>Boletales</taxon>
        <taxon>Sclerodermatineae</taxon>
        <taxon>Pisolithaceae</taxon>
        <taxon>Pisolithus</taxon>
    </lineage>
</organism>
<keyword evidence="3" id="KW-1185">Reference proteome</keyword>
<evidence type="ECO:0000313" key="3">
    <source>
        <dbReference type="Proteomes" id="UP000054217"/>
    </source>
</evidence>
<feature type="compositionally biased region" description="Acidic residues" evidence="1">
    <location>
        <begin position="1"/>
        <end position="15"/>
    </location>
</feature>